<sequence length="100" mass="10508">MDGVRAEPADQPAQPPRLVRETAAGRPLRLPLQPPDAQRGQFGGEAAAPGTGHGHVPAAPRLVGGHGGDVDRDAALHGLREVEHRGRRARASAVHRTTRS</sequence>
<organism evidence="2 3">
    <name type="scientific">Planobispora longispora</name>
    <dbReference type="NCBI Taxonomy" id="28887"/>
    <lineage>
        <taxon>Bacteria</taxon>
        <taxon>Bacillati</taxon>
        <taxon>Actinomycetota</taxon>
        <taxon>Actinomycetes</taxon>
        <taxon>Streptosporangiales</taxon>
        <taxon>Streptosporangiaceae</taxon>
        <taxon>Planobispora</taxon>
    </lineage>
</organism>
<reference evidence="2 3" key="1">
    <citation type="submission" date="2021-01" db="EMBL/GenBank/DDBJ databases">
        <title>Whole genome shotgun sequence of Planobispora longispora NBRC 13918.</title>
        <authorList>
            <person name="Komaki H."/>
            <person name="Tamura T."/>
        </authorList>
    </citation>
    <scope>NUCLEOTIDE SEQUENCE [LARGE SCALE GENOMIC DNA]</scope>
    <source>
        <strain evidence="2 3">NBRC 13918</strain>
    </source>
</reference>
<evidence type="ECO:0000313" key="3">
    <source>
        <dbReference type="Proteomes" id="UP000616724"/>
    </source>
</evidence>
<proteinExistence type="predicted"/>
<dbReference type="AlphaFoldDB" id="A0A8J3W2P2"/>
<protein>
    <submittedName>
        <fullName evidence="2">Uncharacterized protein</fullName>
    </submittedName>
</protein>
<feature type="region of interest" description="Disordered" evidence="1">
    <location>
        <begin position="1"/>
        <end position="100"/>
    </location>
</feature>
<dbReference type="Proteomes" id="UP000616724">
    <property type="component" value="Unassembled WGS sequence"/>
</dbReference>
<gene>
    <name evidence="2" type="ORF">Plo01_09830</name>
</gene>
<comment type="caution">
    <text evidence="2">The sequence shown here is derived from an EMBL/GenBank/DDBJ whole genome shotgun (WGS) entry which is preliminary data.</text>
</comment>
<dbReference type="EMBL" id="BOOH01000009">
    <property type="protein sequence ID" value="GIH74554.1"/>
    <property type="molecule type" value="Genomic_DNA"/>
</dbReference>
<evidence type="ECO:0000256" key="1">
    <source>
        <dbReference type="SAM" id="MobiDB-lite"/>
    </source>
</evidence>
<keyword evidence="3" id="KW-1185">Reference proteome</keyword>
<name>A0A8J3W2P2_9ACTN</name>
<feature type="compositionally biased region" description="Basic and acidic residues" evidence="1">
    <location>
        <begin position="68"/>
        <end position="84"/>
    </location>
</feature>
<evidence type="ECO:0000313" key="2">
    <source>
        <dbReference type="EMBL" id="GIH74554.1"/>
    </source>
</evidence>
<accession>A0A8J3W2P2</accession>